<protein>
    <submittedName>
        <fullName evidence="2">Uncharacterized protein</fullName>
    </submittedName>
</protein>
<evidence type="ECO:0000313" key="3">
    <source>
        <dbReference type="Proteomes" id="UP001501742"/>
    </source>
</evidence>
<comment type="caution">
    <text evidence="2">The sequence shown here is derived from an EMBL/GenBank/DDBJ whole genome shotgun (WGS) entry which is preliminary data.</text>
</comment>
<organism evidence="2 3">
    <name type="scientific">Curtobacterium herbarum</name>
    <dbReference type="NCBI Taxonomy" id="150122"/>
    <lineage>
        <taxon>Bacteria</taxon>
        <taxon>Bacillati</taxon>
        <taxon>Actinomycetota</taxon>
        <taxon>Actinomycetes</taxon>
        <taxon>Micrococcales</taxon>
        <taxon>Microbacteriaceae</taxon>
        <taxon>Curtobacterium</taxon>
    </lineage>
</organism>
<dbReference type="EMBL" id="BAAAJX010000005">
    <property type="protein sequence ID" value="GAA1492836.1"/>
    <property type="molecule type" value="Genomic_DNA"/>
</dbReference>
<keyword evidence="1" id="KW-0812">Transmembrane</keyword>
<feature type="transmembrane region" description="Helical" evidence="1">
    <location>
        <begin position="50"/>
        <end position="68"/>
    </location>
</feature>
<feature type="transmembrane region" description="Helical" evidence="1">
    <location>
        <begin position="75"/>
        <end position="92"/>
    </location>
</feature>
<evidence type="ECO:0000313" key="2">
    <source>
        <dbReference type="EMBL" id="GAA1492836.1"/>
    </source>
</evidence>
<keyword evidence="3" id="KW-1185">Reference proteome</keyword>
<dbReference type="Proteomes" id="UP001501742">
    <property type="component" value="Unassembled WGS sequence"/>
</dbReference>
<name>A0ABP4K200_9MICO</name>
<keyword evidence="1" id="KW-1133">Transmembrane helix</keyword>
<sequence length="94" mass="9248">MDIVRRGKTDGANAGSGGHGRIRQSVVGLLTVVATLGCCVVGVMSEGLTIRGVAAVVTVAAMAGSLALARGRGNLVGWYVAAAGVALLRVLSGS</sequence>
<reference evidence="3" key="1">
    <citation type="journal article" date="2019" name="Int. J. Syst. Evol. Microbiol.">
        <title>The Global Catalogue of Microorganisms (GCM) 10K type strain sequencing project: providing services to taxonomists for standard genome sequencing and annotation.</title>
        <authorList>
            <consortium name="The Broad Institute Genomics Platform"/>
            <consortium name="The Broad Institute Genome Sequencing Center for Infectious Disease"/>
            <person name="Wu L."/>
            <person name="Ma J."/>
        </authorList>
    </citation>
    <scope>NUCLEOTIDE SEQUENCE [LARGE SCALE GENOMIC DNA]</scope>
    <source>
        <strain evidence="3">JCM 12140</strain>
    </source>
</reference>
<evidence type="ECO:0000256" key="1">
    <source>
        <dbReference type="SAM" id="Phobius"/>
    </source>
</evidence>
<accession>A0ABP4K200</accession>
<proteinExistence type="predicted"/>
<dbReference type="RefSeq" id="WP_204606743.1">
    <property type="nucleotide sequence ID" value="NZ_BAAAJX010000005.1"/>
</dbReference>
<feature type="transmembrane region" description="Helical" evidence="1">
    <location>
        <begin position="26"/>
        <end position="44"/>
    </location>
</feature>
<keyword evidence="1" id="KW-0472">Membrane</keyword>
<gene>
    <name evidence="2" type="ORF">GCM10009627_11820</name>
</gene>